<dbReference type="Pfam" id="PF13460">
    <property type="entry name" value="NAD_binding_10"/>
    <property type="match status" value="1"/>
</dbReference>
<dbReference type="SUPFAM" id="SSF51735">
    <property type="entry name" value="NAD(P)-binding Rossmann-fold domains"/>
    <property type="match status" value="1"/>
</dbReference>
<dbReference type="RefSeq" id="WP_257745822.1">
    <property type="nucleotide sequence ID" value="NZ_CP102487.1"/>
</dbReference>
<dbReference type="PANTHER" id="PTHR47129:SF1">
    <property type="entry name" value="NMRA-LIKE DOMAIN-CONTAINING PROTEIN"/>
    <property type="match status" value="1"/>
</dbReference>
<dbReference type="InterPro" id="IPR036291">
    <property type="entry name" value="NAD(P)-bd_dom_sf"/>
</dbReference>
<dbReference type="PANTHER" id="PTHR47129">
    <property type="entry name" value="QUINONE OXIDOREDUCTASE 2"/>
    <property type="match status" value="1"/>
</dbReference>
<reference evidence="2" key="1">
    <citation type="journal article" date="2022" name="Pest Manag. Sci.">
        <title>Glutamicibacter halophytocola-mediated host fitness of potato tuber moth on Solanaceae crops.</title>
        <authorList>
            <person name="Wang W."/>
            <person name="Xiao G."/>
            <person name="Du G."/>
            <person name="Chang L."/>
            <person name="Yang Y."/>
            <person name="Ye J."/>
            <person name="Chen B."/>
        </authorList>
    </citation>
    <scope>NUCLEOTIDE SEQUENCE</scope>
    <source>
        <strain evidence="2">S2</strain>
    </source>
</reference>
<dbReference type="Gene3D" id="3.90.25.10">
    <property type="entry name" value="UDP-galactose 4-epimerase, domain 1"/>
    <property type="match status" value="1"/>
</dbReference>
<evidence type="ECO:0000313" key="2">
    <source>
        <dbReference type="EMBL" id="UUX59355.1"/>
    </source>
</evidence>
<organism evidence="2 3">
    <name type="scientific">Glutamicibacter halophytocola</name>
    <dbReference type="NCBI Taxonomy" id="1933880"/>
    <lineage>
        <taxon>Bacteria</taxon>
        <taxon>Bacillati</taxon>
        <taxon>Actinomycetota</taxon>
        <taxon>Actinomycetes</taxon>
        <taxon>Micrococcales</taxon>
        <taxon>Micrococcaceae</taxon>
        <taxon>Glutamicibacter</taxon>
    </lineage>
</organism>
<evidence type="ECO:0000313" key="3">
    <source>
        <dbReference type="Proteomes" id="UP001060018"/>
    </source>
</evidence>
<dbReference type="InterPro" id="IPR016040">
    <property type="entry name" value="NAD(P)-bd_dom"/>
</dbReference>
<sequence>MKIAITGATGQLGRLVIDALLQRGADPAQLVAIGRSEEKLEPLAGKGLQTRVADYNVEASLVAALEGVDKLLLISSSEVGQRATQHENVITAAQRVNVKLIAYTSIANALTGNMKLAQEHIATEHLLAGSGIGYVLLRNGWYTENYTDQLLGYLNSKVVLGAAADGKISAATRADYAEAAAAVLLSEAGEAGKIYELGGDKPFTLSQLAGAVGAAAGQDVAYQDMDPEKLVEIYTESGVPAVFADILVDTDLRIREGALEVHSGDLARLIGRAPTSLGKAIKDALAR</sequence>
<accession>A0AA94XT23</accession>
<dbReference type="Proteomes" id="UP001060018">
    <property type="component" value="Chromosome"/>
</dbReference>
<dbReference type="EMBL" id="CP102487">
    <property type="protein sequence ID" value="UUX59355.1"/>
    <property type="molecule type" value="Genomic_DNA"/>
</dbReference>
<dbReference type="InterPro" id="IPR052718">
    <property type="entry name" value="NmrA-type_oxidoreductase"/>
</dbReference>
<feature type="domain" description="NAD(P)-binding" evidence="1">
    <location>
        <begin position="7"/>
        <end position="184"/>
    </location>
</feature>
<dbReference type="Gene3D" id="3.40.50.720">
    <property type="entry name" value="NAD(P)-binding Rossmann-like Domain"/>
    <property type="match status" value="1"/>
</dbReference>
<name>A0AA94XT23_9MICC</name>
<evidence type="ECO:0000259" key="1">
    <source>
        <dbReference type="Pfam" id="PF13460"/>
    </source>
</evidence>
<proteinExistence type="predicted"/>
<gene>
    <name evidence="2" type="ORF">NUH22_01560</name>
</gene>
<protein>
    <submittedName>
        <fullName evidence="2">SDR family oxidoreductase</fullName>
    </submittedName>
</protein>
<dbReference type="CDD" id="cd05269">
    <property type="entry name" value="TMR_SDR_a"/>
    <property type="match status" value="1"/>
</dbReference>
<dbReference type="AlphaFoldDB" id="A0AA94XT23"/>